<gene>
    <name evidence="1" type="ORF">QBE51_07385</name>
</gene>
<dbReference type="EMBL" id="CP121687">
    <property type="protein sequence ID" value="WZL68653.1"/>
    <property type="molecule type" value="Genomic_DNA"/>
</dbReference>
<dbReference type="Proteomes" id="UP001486565">
    <property type="component" value="Chromosome"/>
</dbReference>
<accession>A0ABZ2XZZ6</accession>
<name>A0ABZ2XZZ6_9FIRM</name>
<dbReference type="RefSeq" id="WP_341875660.1">
    <property type="nucleotide sequence ID" value="NZ_CP121687.1"/>
</dbReference>
<keyword evidence="2" id="KW-1185">Reference proteome</keyword>
<sequence>MINSIMDTRVRREDGHYHIFLKLPKDEYELIYDGNYSNENAADILTYYLEMRGDDGKPKNIVIKQSEKPDMVEIQADLEYYDNEHTDYNKQLGSFFINIMDPKDKTEWFQKRFGDNK</sequence>
<protein>
    <submittedName>
        <fullName evidence="1">Uncharacterized protein</fullName>
    </submittedName>
</protein>
<organism evidence="1 2">
    <name type="scientific">Defluviitalea saccharophila</name>
    <dbReference type="NCBI Taxonomy" id="879970"/>
    <lineage>
        <taxon>Bacteria</taxon>
        <taxon>Bacillati</taxon>
        <taxon>Bacillota</taxon>
        <taxon>Clostridia</taxon>
        <taxon>Lachnospirales</taxon>
        <taxon>Defluviitaleaceae</taxon>
        <taxon>Defluviitalea</taxon>
    </lineage>
</organism>
<evidence type="ECO:0000313" key="1">
    <source>
        <dbReference type="EMBL" id="WZL68653.1"/>
    </source>
</evidence>
<reference evidence="1 2" key="1">
    <citation type="submission" date="2023-03" db="EMBL/GenBank/DDBJ databases">
        <title>Novel Species.</title>
        <authorList>
            <person name="Ma S."/>
        </authorList>
    </citation>
    <scope>NUCLEOTIDE SEQUENCE [LARGE SCALE GENOMIC DNA]</scope>
    <source>
        <strain evidence="1 2">LIND6LT2</strain>
    </source>
</reference>
<evidence type="ECO:0000313" key="2">
    <source>
        <dbReference type="Proteomes" id="UP001486565"/>
    </source>
</evidence>
<proteinExistence type="predicted"/>